<feature type="transmembrane region" description="Helical" evidence="8">
    <location>
        <begin position="416"/>
        <end position="445"/>
    </location>
</feature>
<feature type="transmembrane region" description="Helical" evidence="8">
    <location>
        <begin position="493"/>
        <end position="512"/>
    </location>
</feature>
<feature type="transmembrane region" description="Helical" evidence="8">
    <location>
        <begin position="641"/>
        <end position="668"/>
    </location>
</feature>
<dbReference type="GO" id="GO:0016020">
    <property type="term" value="C:membrane"/>
    <property type="evidence" value="ECO:0007669"/>
    <property type="project" value="UniProtKB-SubCell"/>
</dbReference>
<feature type="region of interest" description="Disordered" evidence="7">
    <location>
        <begin position="721"/>
        <end position="757"/>
    </location>
</feature>
<comment type="similarity">
    <text evidence="2">Belongs to the transient receptor potential (TRP) ion channel family.</text>
</comment>
<evidence type="ECO:0000256" key="8">
    <source>
        <dbReference type="SAM" id="Phobius"/>
    </source>
</evidence>
<organism evidence="10 11">
    <name type="scientific">Agaricus bisporus var. burnettii</name>
    <dbReference type="NCBI Taxonomy" id="192524"/>
    <lineage>
        <taxon>Eukaryota</taxon>
        <taxon>Fungi</taxon>
        <taxon>Dikarya</taxon>
        <taxon>Basidiomycota</taxon>
        <taxon>Agaricomycotina</taxon>
        <taxon>Agaricomycetes</taxon>
        <taxon>Agaricomycetidae</taxon>
        <taxon>Agaricales</taxon>
        <taxon>Agaricineae</taxon>
        <taxon>Agaricaceae</taxon>
        <taxon>Agaricus</taxon>
    </lineage>
</organism>
<dbReference type="InterPro" id="IPR010308">
    <property type="entry name" value="TRP_C"/>
</dbReference>
<keyword evidence="4" id="KW-0732">Signal</keyword>
<dbReference type="Proteomes" id="UP000629468">
    <property type="component" value="Unassembled WGS sequence"/>
</dbReference>
<evidence type="ECO:0000259" key="9">
    <source>
        <dbReference type="SMART" id="SM01320"/>
    </source>
</evidence>
<evidence type="ECO:0000313" key="11">
    <source>
        <dbReference type="Proteomes" id="UP000629468"/>
    </source>
</evidence>
<feature type="region of interest" description="Disordered" evidence="7">
    <location>
        <begin position="1"/>
        <end position="27"/>
    </location>
</feature>
<feature type="compositionally biased region" description="Basic and acidic residues" evidence="7">
    <location>
        <begin position="695"/>
        <end position="709"/>
    </location>
</feature>
<evidence type="ECO:0000256" key="7">
    <source>
        <dbReference type="SAM" id="MobiDB-lite"/>
    </source>
</evidence>
<dbReference type="InterPro" id="IPR032800">
    <property type="entry name" value="TRP_N"/>
</dbReference>
<dbReference type="GO" id="GO:0009272">
    <property type="term" value="P:fungal-type cell wall biogenesis"/>
    <property type="evidence" value="ECO:0007669"/>
    <property type="project" value="TreeGrafter"/>
</dbReference>
<comment type="caution">
    <text evidence="10">The sequence shown here is derived from an EMBL/GenBank/DDBJ whole genome shotgun (WGS) entry which is preliminary data.</text>
</comment>
<keyword evidence="5 8" id="KW-1133">Transmembrane helix</keyword>
<evidence type="ECO:0000313" key="10">
    <source>
        <dbReference type="EMBL" id="KAF7782219.1"/>
    </source>
</evidence>
<feature type="transmembrane region" description="Helical" evidence="8">
    <location>
        <begin position="610"/>
        <end position="629"/>
    </location>
</feature>
<dbReference type="Pfam" id="PF06011">
    <property type="entry name" value="TRP"/>
    <property type="match status" value="1"/>
</dbReference>
<keyword evidence="6 8" id="KW-0472">Membrane</keyword>
<evidence type="ECO:0000256" key="3">
    <source>
        <dbReference type="ARBA" id="ARBA00022692"/>
    </source>
</evidence>
<keyword evidence="3 8" id="KW-0812">Transmembrane</keyword>
<feature type="transmembrane region" description="Helical" evidence="8">
    <location>
        <begin position="554"/>
        <end position="573"/>
    </location>
</feature>
<dbReference type="InterPro" id="IPR040241">
    <property type="entry name" value="TRP_Flc/Pkd2-like"/>
</dbReference>
<feature type="region of interest" description="Disordered" evidence="7">
    <location>
        <begin position="795"/>
        <end position="839"/>
    </location>
</feature>
<name>A0A8H7KJ59_AGABI</name>
<dbReference type="PANTHER" id="PTHR31145">
    <property type="entry name" value="INTEGRAL MEMBRANE PROTEIN (AFU_ORTHOLOGUE AFUA_7G01610)"/>
    <property type="match status" value="1"/>
</dbReference>
<dbReference type="AlphaFoldDB" id="A0A8H7KJ59"/>
<accession>A0A8H7KJ59</accession>
<dbReference type="PANTHER" id="PTHR31145:SF2">
    <property type="entry name" value="FLAVIN CARRIER PROTEIN 2"/>
    <property type="match status" value="1"/>
</dbReference>
<evidence type="ECO:0000256" key="5">
    <source>
        <dbReference type="ARBA" id="ARBA00022989"/>
    </source>
</evidence>
<feature type="compositionally biased region" description="Polar residues" evidence="7">
    <location>
        <begin position="679"/>
        <end position="693"/>
    </location>
</feature>
<feature type="compositionally biased region" description="Polar residues" evidence="7">
    <location>
        <begin position="10"/>
        <end position="24"/>
    </location>
</feature>
<sequence length="859" mass="93914">MPSTQHKESSALSQGKKNTQSRTPSPLAEALAPHITAERAPHFSFFMFSSLARPRLFLIFSLSLFPALVLSREKALFASSVTYCQPPETLLIDRFDIAFFPSNHSVSFNISAASVQENVNVTANLLLNVYGMTPVNVTIDLCSILSGALCPLPTYNFTGADTITLPDSLEVSNKVPGIAFVIPDLEGFAQLTLKETGTGNIKACVQATLSNGWSTHQPAVEWVTSSFALAAFLSAIFHSVFPDSLAPLRFLDLFYLYQAIATSAFLDLNYASLYRSFTLNFAWAIGLVAPTSDSSLQASIDRMRHLTGGQLADSTSSSAVGFVNRRLSPYNSHLAKPVILIQRDVNPLGEILTALSNTNLRATPIEVPPSSNFLTHLAIQPAVQGQVQTVTDDSSNVLEAGIPIYSNSLHIGTANAFMTSFIVCLIVLAIGLALLACGYFILFTIRRARMRKGKITSFDYRSFVQAWLLRLGLIFLLPLLIFAFYQWTLKDSWLTIILTVITFLFLLVLLFYPPYVITKFVRRSQDSHELYNHTPPTYLTSLGPLYAHLRPERYYFFLLYLAVPLLKAIFISFASASGFAQVILLVVTEFVVLVLQIILKPHRTKGGNILNTYLGVTRLVCTGLLIAFVEHIAVKAIPRTVIGAVVAVVWSVAVIVLILDLVVFHMLVPIWQVATGRFNTRPSTPNTPHTSEASMLEKAEQKSDDDHVPVKLDGITPAPSWDRITARRASNPTPNHGMSFDEHIGRSYPVSPAESVSTDRVSELPSVYSVRNSATTGTTTVGSLLPRRWSFSTGLGSLPTSPGLSSSYHGTGSESRPNSAQISQPPTPSVDRSEDSAGIRLEAIKEAPSQSSGLEVHRS</sequence>
<evidence type="ECO:0000256" key="4">
    <source>
        <dbReference type="ARBA" id="ARBA00022729"/>
    </source>
</evidence>
<evidence type="ECO:0000256" key="1">
    <source>
        <dbReference type="ARBA" id="ARBA00004141"/>
    </source>
</evidence>
<feature type="compositionally biased region" description="Low complexity" evidence="7">
    <location>
        <begin position="795"/>
        <end position="807"/>
    </location>
</feature>
<evidence type="ECO:0000256" key="2">
    <source>
        <dbReference type="ARBA" id="ARBA00010642"/>
    </source>
</evidence>
<feature type="transmembrane region" description="Helical" evidence="8">
    <location>
        <begin position="579"/>
        <end position="598"/>
    </location>
</feature>
<feature type="transmembrane region" description="Helical" evidence="8">
    <location>
        <begin position="466"/>
        <end position="487"/>
    </location>
</feature>
<feature type="region of interest" description="Disordered" evidence="7">
    <location>
        <begin position="679"/>
        <end position="709"/>
    </location>
</feature>
<gene>
    <name evidence="10" type="ORF">Agabi119p4_1595</name>
</gene>
<reference evidence="10 11" key="1">
    <citation type="journal article" name="Sci. Rep.">
        <title>Telomere-to-telomere assembled and centromere annotated genomes of the two main subspecies of the button mushroom Agaricus bisporus reveal especially polymorphic chromosome ends.</title>
        <authorList>
            <person name="Sonnenberg A.S.M."/>
            <person name="Sedaghat-Telgerd N."/>
            <person name="Lavrijssen B."/>
            <person name="Ohm R.A."/>
            <person name="Hendrickx P.M."/>
            <person name="Scholtmeijer K."/>
            <person name="Baars J.J.P."/>
            <person name="van Peer A."/>
        </authorList>
    </citation>
    <scope>NUCLEOTIDE SEQUENCE [LARGE SCALE GENOMIC DNA]</scope>
    <source>
        <strain evidence="10 11">H119_p4</strain>
    </source>
</reference>
<evidence type="ECO:0000256" key="6">
    <source>
        <dbReference type="ARBA" id="ARBA00023136"/>
    </source>
</evidence>
<feature type="compositionally biased region" description="Polar residues" evidence="7">
    <location>
        <begin position="808"/>
        <end position="824"/>
    </location>
</feature>
<dbReference type="EMBL" id="JABXXO010000003">
    <property type="protein sequence ID" value="KAF7782219.1"/>
    <property type="molecule type" value="Genomic_DNA"/>
</dbReference>
<dbReference type="Pfam" id="PF14558">
    <property type="entry name" value="TRP_N"/>
    <property type="match status" value="1"/>
</dbReference>
<comment type="subcellular location">
    <subcellularLocation>
        <location evidence="1">Membrane</location>
        <topology evidence="1">Multi-pass membrane protein</topology>
    </subcellularLocation>
</comment>
<dbReference type="GO" id="GO:0055085">
    <property type="term" value="P:transmembrane transport"/>
    <property type="evidence" value="ECO:0007669"/>
    <property type="project" value="TreeGrafter"/>
</dbReference>
<feature type="domain" description="ML-like" evidence="9">
    <location>
        <begin position="74"/>
        <end position="216"/>
    </location>
</feature>
<protein>
    <recommendedName>
        <fullName evidence="9">ML-like domain-containing protein</fullName>
    </recommendedName>
</protein>
<proteinExistence type="inferred from homology"/>
<dbReference type="SMART" id="SM01320">
    <property type="entry name" value="TRP_N"/>
    <property type="match status" value="1"/>
</dbReference>